<dbReference type="AlphaFoldDB" id="A0A3B1A1S2"/>
<name>A0A3B1A1S2_9ZZZZ</name>
<sequence>MGKTKLIVTNTKPHQGIFLEVVFYKGILGGKQTNSKGKIAP</sequence>
<evidence type="ECO:0000313" key="1">
    <source>
        <dbReference type="EMBL" id="VAW93702.1"/>
    </source>
</evidence>
<reference evidence="1" key="1">
    <citation type="submission" date="2018-06" db="EMBL/GenBank/DDBJ databases">
        <authorList>
            <person name="Zhirakovskaya E."/>
        </authorList>
    </citation>
    <scope>NUCLEOTIDE SEQUENCE</scope>
</reference>
<dbReference type="EMBL" id="UOFR01000021">
    <property type="protein sequence ID" value="VAW93702.1"/>
    <property type="molecule type" value="Genomic_DNA"/>
</dbReference>
<gene>
    <name evidence="1" type="ORF">MNBD_GAMMA21-3052</name>
</gene>
<proteinExistence type="predicted"/>
<accession>A0A3B1A1S2</accession>
<organism evidence="1">
    <name type="scientific">hydrothermal vent metagenome</name>
    <dbReference type="NCBI Taxonomy" id="652676"/>
    <lineage>
        <taxon>unclassified sequences</taxon>
        <taxon>metagenomes</taxon>
        <taxon>ecological metagenomes</taxon>
    </lineage>
</organism>
<protein>
    <submittedName>
        <fullName evidence="1">Uncharacterized protein</fullName>
    </submittedName>
</protein>